<dbReference type="Pfam" id="PF20288">
    <property type="entry name" value="MC2"/>
    <property type="match status" value="1"/>
</dbReference>
<dbReference type="EMBL" id="RSFW01000040">
    <property type="protein sequence ID" value="RSD20623.1"/>
    <property type="molecule type" value="Genomic_DNA"/>
</dbReference>
<evidence type="ECO:0000313" key="1">
    <source>
        <dbReference type="EMBL" id="RSD20623.1"/>
    </source>
</evidence>
<dbReference type="OrthoDB" id="8662245at2"/>
<evidence type="ECO:0008006" key="3">
    <source>
        <dbReference type="Google" id="ProtNLM"/>
    </source>
</evidence>
<dbReference type="InterPro" id="IPR046904">
    <property type="entry name" value="ABC-3C_MC2"/>
</dbReference>
<dbReference type="Proteomes" id="UP000279911">
    <property type="component" value="Unassembled WGS sequence"/>
</dbReference>
<gene>
    <name evidence="1" type="ORF">EJA10_22975</name>
</gene>
<dbReference type="AlphaFoldDB" id="A0A3R9DLJ9"/>
<protein>
    <recommendedName>
        <fullName evidence="3">Threonine transporter</fullName>
    </recommendedName>
</protein>
<reference evidence="2" key="1">
    <citation type="submission" date="2018-12" db="EMBL/GenBank/DDBJ databases">
        <title>Bacillus chawlae sp. nov., Bacillus glennii sp. nov., and Bacillus saganii sp. nov. Isolated from the Vehicle Assembly Building at Kennedy Space Center where the Viking Spacecraft were Assembled.</title>
        <authorList>
            <person name="Seuylemezian A."/>
            <person name="Vaishampayan P."/>
        </authorList>
    </citation>
    <scope>NUCLEOTIDE SEQUENCE [LARGE SCALE GENOMIC DNA]</scope>
    <source>
        <strain evidence="2">DSM 13966</strain>
    </source>
</reference>
<dbReference type="RefSeq" id="WP_125482340.1">
    <property type="nucleotide sequence ID" value="NZ_RSFW01000040.1"/>
</dbReference>
<proteinExistence type="predicted"/>
<sequence length="170" mass="19693">MDLNKERYSEINIKLFNSPLEIGLRVLVFLSTIAPNSVDIQRLIYFDYLTIHSGDIENGPESLHAATPHRTGEIIVRRNMLQEGINLMASKGLIDIVFNSEGITYKANEISPNFLGYFDSTYYIQLKENAKWVINKFASYSNDDLNRYIKKHLDVWGGEFYNESVIREYE</sequence>
<organism evidence="1 2">
    <name type="scientific">Mesobacillus subterraneus</name>
    <dbReference type="NCBI Taxonomy" id="285983"/>
    <lineage>
        <taxon>Bacteria</taxon>
        <taxon>Bacillati</taxon>
        <taxon>Bacillota</taxon>
        <taxon>Bacilli</taxon>
        <taxon>Bacillales</taxon>
        <taxon>Bacillaceae</taxon>
        <taxon>Mesobacillus</taxon>
    </lineage>
</organism>
<accession>A0A3R9DLJ9</accession>
<name>A0A3R9DLJ9_9BACI</name>
<comment type="caution">
    <text evidence="1">The sequence shown here is derived from an EMBL/GenBank/DDBJ whole genome shotgun (WGS) entry which is preliminary data.</text>
</comment>
<evidence type="ECO:0000313" key="2">
    <source>
        <dbReference type="Proteomes" id="UP000279911"/>
    </source>
</evidence>